<dbReference type="RefSeq" id="WP_109657373.1">
    <property type="nucleotide sequence ID" value="NZ_CP029145.1"/>
</dbReference>
<evidence type="ECO:0000256" key="10">
    <source>
        <dbReference type="PROSITE-ProRule" id="PRU01360"/>
    </source>
</evidence>
<evidence type="ECO:0000256" key="7">
    <source>
        <dbReference type="ARBA" id="ARBA00023136"/>
    </source>
</evidence>
<dbReference type="PANTHER" id="PTHR30069:SF29">
    <property type="entry name" value="HEMOGLOBIN AND HEMOGLOBIN-HAPTOGLOBIN-BINDING PROTEIN 1-RELATED"/>
    <property type="match status" value="1"/>
</dbReference>
<dbReference type="GO" id="GO:0009279">
    <property type="term" value="C:cell outer membrane"/>
    <property type="evidence" value="ECO:0007669"/>
    <property type="project" value="UniProtKB-SubCell"/>
</dbReference>
<dbReference type="Pfam" id="PF07715">
    <property type="entry name" value="Plug"/>
    <property type="match status" value="1"/>
</dbReference>
<evidence type="ECO:0000256" key="5">
    <source>
        <dbReference type="ARBA" id="ARBA00022729"/>
    </source>
</evidence>
<dbReference type="InterPro" id="IPR008969">
    <property type="entry name" value="CarboxyPept-like_regulatory"/>
</dbReference>
<dbReference type="Proteomes" id="UP000245999">
    <property type="component" value="Chromosome"/>
</dbReference>
<dbReference type="InterPro" id="IPR012910">
    <property type="entry name" value="Plug_dom"/>
</dbReference>
<evidence type="ECO:0000256" key="2">
    <source>
        <dbReference type="ARBA" id="ARBA00022448"/>
    </source>
</evidence>
<dbReference type="GO" id="GO:0015344">
    <property type="term" value="F:siderophore uptake transmembrane transporter activity"/>
    <property type="evidence" value="ECO:0007669"/>
    <property type="project" value="TreeGrafter"/>
</dbReference>
<evidence type="ECO:0000259" key="14">
    <source>
        <dbReference type="Pfam" id="PF00593"/>
    </source>
</evidence>
<evidence type="ECO:0000256" key="8">
    <source>
        <dbReference type="ARBA" id="ARBA00023170"/>
    </source>
</evidence>
<feature type="domain" description="TonB-dependent receptor-like beta-barrel" evidence="14">
    <location>
        <begin position="445"/>
        <end position="888"/>
    </location>
</feature>
<evidence type="ECO:0000256" key="6">
    <source>
        <dbReference type="ARBA" id="ARBA00023077"/>
    </source>
</evidence>
<feature type="signal peptide" evidence="13">
    <location>
        <begin position="1"/>
        <end position="22"/>
    </location>
</feature>
<organism evidence="16 17">
    <name type="scientific">Hymenobacter nivis</name>
    <dbReference type="NCBI Taxonomy" id="1850093"/>
    <lineage>
        <taxon>Bacteria</taxon>
        <taxon>Pseudomonadati</taxon>
        <taxon>Bacteroidota</taxon>
        <taxon>Cytophagia</taxon>
        <taxon>Cytophagales</taxon>
        <taxon>Hymenobacteraceae</taxon>
        <taxon>Hymenobacter</taxon>
    </lineage>
</organism>
<name>A0A2Z3GQE6_9BACT</name>
<comment type="similarity">
    <text evidence="10 11">Belongs to the TonB-dependent receptor family.</text>
</comment>
<keyword evidence="2 10" id="KW-0813">Transport</keyword>
<dbReference type="EMBL" id="CP029145">
    <property type="protein sequence ID" value="AWM34332.1"/>
    <property type="molecule type" value="Genomic_DNA"/>
</dbReference>
<dbReference type="InterPro" id="IPR036942">
    <property type="entry name" value="Beta-barrel_TonB_sf"/>
</dbReference>
<comment type="subcellular location">
    <subcellularLocation>
        <location evidence="1 10">Cell outer membrane</location>
        <topology evidence="1 10">Multi-pass membrane protein</topology>
    </subcellularLocation>
</comment>
<dbReference type="Gene3D" id="2.40.170.20">
    <property type="entry name" value="TonB-dependent receptor, beta-barrel domain"/>
    <property type="match status" value="1"/>
</dbReference>
<dbReference type="Gene3D" id="2.60.40.1120">
    <property type="entry name" value="Carboxypeptidase-like, regulatory domain"/>
    <property type="match status" value="1"/>
</dbReference>
<evidence type="ECO:0000256" key="12">
    <source>
        <dbReference type="SAM" id="MobiDB-lite"/>
    </source>
</evidence>
<evidence type="ECO:0000259" key="15">
    <source>
        <dbReference type="Pfam" id="PF07715"/>
    </source>
</evidence>
<feature type="chain" id="PRO_5016321547" evidence="13">
    <location>
        <begin position="23"/>
        <end position="927"/>
    </location>
</feature>
<dbReference type="PROSITE" id="PS52016">
    <property type="entry name" value="TONB_DEPENDENT_REC_3"/>
    <property type="match status" value="1"/>
</dbReference>
<evidence type="ECO:0000256" key="9">
    <source>
        <dbReference type="ARBA" id="ARBA00023237"/>
    </source>
</evidence>
<dbReference type="Pfam" id="PF00593">
    <property type="entry name" value="TonB_dep_Rec_b-barrel"/>
    <property type="match status" value="1"/>
</dbReference>
<keyword evidence="5 13" id="KW-0732">Signal</keyword>
<accession>A0A2Z3GQE6</accession>
<keyword evidence="7 10" id="KW-0472">Membrane</keyword>
<dbReference type="InterPro" id="IPR000531">
    <property type="entry name" value="Beta-barrel_TonB"/>
</dbReference>
<evidence type="ECO:0000256" key="11">
    <source>
        <dbReference type="RuleBase" id="RU003357"/>
    </source>
</evidence>
<feature type="domain" description="TonB-dependent receptor plug" evidence="15">
    <location>
        <begin position="286"/>
        <end position="361"/>
    </location>
</feature>
<keyword evidence="3 10" id="KW-1134">Transmembrane beta strand</keyword>
<keyword evidence="8 16" id="KW-0675">Receptor</keyword>
<protein>
    <submittedName>
        <fullName evidence="16">TonB-dependent receptor</fullName>
    </submittedName>
</protein>
<keyword evidence="6 11" id="KW-0798">TonB box</keyword>
<dbReference type="SUPFAM" id="SSF49464">
    <property type="entry name" value="Carboxypeptidase regulatory domain-like"/>
    <property type="match status" value="1"/>
</dbReference>
<dbReference type="InterPro" id="IPR037066">
    <property type="entry name" value="Plug_dom_sf"/>
</dbReference>
<dbReference type="Pfam" id="PF13715">
    <property type="entry name" value="CarbopepD_reg_2"/>
    <property type="match status" value="1"/>
</dbReference>
<evidence type="ECO:0000313" key="17">
    <source>
        <dbReference type="Proteomes" id="UP000245999"/>
    </source>
</evidence>
<evidence type="ECO:0000256" key="1">
    <source>
        <dbReference type="ARBA" id="ARBA00004571"/>
    </source>
</evidence>
<keyword evidence="4 10" id="KW-0812">Transmembrane</keyword>
<evidence type="ECO:0000256" key="4">
    <source>
        <dbReference type="ARBA" id="ARBA00022692"/>
    </source>
</evidence>
<dbReference type="SUPFAM" id="SSF56935">
    <property type="entry name" value="Porins"/>
    <property type="match status" value="1"/>
</dbReference>
<dbReference type="Gene3D" id="2.170.130.10">
    <property type="entry name" value="TonB-dependent receptor, plug domain"/>
    <property type="match status" value="1"/>
</dbReference>
<gene>
    <name evidence="16" type="ORF">DDQ68_16995</name>
</gene>
<evidence type="ECO:0000256" key="3">
    <source>
        <dbReference type="ARBA" id="ARBA00022452"/>
    </source>
</evidence>
<sequence length="927" mass="100236">MKHLYALVLMALLGASSFCCYAQAPAPLVSGNFQDLSVEAFARRIEAQTPYRFFFDSVAVRGVRLTVQAQGQPLASVLQQALGPTALRFAIDEEHNVFLTAGAAVPTALPDGYFQGAPGAPGAPGAVASSAPATGPGAPAATARGTDAPARLYEIGPASAAGTGRATLAGHIREAKSGEPVLGAAVYVVSPAIGATTDQFGYYSLTLPVGPHVLNIRGIGIKNTQRRIVLRADGQLDVEVAEDITALKEVLVEAEKDKNVAGMQMGLERLDIKTLRQVPTAFGEIDVLRVVMLLPGVKTIGEGSTGISVRGGATDQNLILFNDATIYNPSHLFGFFSAFNSDLLKSVELYKSAIPARYGGRISSVLDIATRDGNNKQFAGTGGIGLLTSHLTLEGPLAKGKSSFIIGGRTSYSDWLLHTLPSQALRQSAASFYDVSAHITHQFNANNTVYATGYLSHDRFKLAADTAYAYDNRAASLKWKHIFGNKLYGVLTGTASQYQYRITNDKIPVNASALTFGIGQVGLQADFSYFHNATHTVEFGGSTLRYRTAPGTLAPLGSASLILPDALAHEQAQESALYVSDQLNLTPRLAVYLGLRYSLYQALGPRDVAQYAPGEPPSPGGARDTLHYGAGAAVATYHGPEYRVSVRYALADNASVKASYNRTRQYISQLSNTATVSPTDIWKLSDAYIRPQVGDQVALGYYHNFKHNTIETSVETYYKAVHDFVDYKSGASLLLNHHLETDLVNAEGKAYGVELSIKKITGKINGWLSYTYARSLVRVNPGTPAERINGGNYYPSNFDKPHDVTLVGNYRFSRRFSTSLNFNYSTGRPITLPLATYVIGGAERVYYSDRNAYRVPDFYRVDFALNIEGGHKVKRLARSSWTVSVYNLTGRKNPYSVYFKSVDGKISGYQLSLFGQPIPSVTYNFKF</sequence>
<evidence type="ECO:0000256" key="13">
    <source>
        <dbReference type="SAM" id="SignalP"/>
    </source>
</evidence>
<dbReference type="GO" id="GO:0044718">
    <property type="term" value="P:siderophore transmembrane transport"/>
    <property type="evidence" value="ECO:0007669"/>
    <property type="project" value="TreeGrafter"/>
</dbReference>
<dbReference type="KEGG" id="hnv:DDQ68_16995"/>
<dbReference type="OrthoDB" id="9758870at2"/>
<dbReference type="PANTHER" id="PTHR30069">
    <property type="entry name" value="TONB-DEPENDENT OUTER MEMBRANE RECEPTOR"/>
    <property type="match status" value="1"/>
</dbReference>
<evidence type="ECO:0000313" key="16">
    <source>
        <dbReference type="EMBL" id="AWM34332.1"/>
    </source>
</evidence>
<keyword evidence="9 10" id="KW-0998">Cell outer membrane</keyword>
<reference evidence="17" key="1">
    <citation type="submission" date="2018-04" db="EMBL/GenBank/DDBJ databases">
        <title>Complete genome of Antarctic heterotrophic bacterium Hymenobacter nivis.</title>
        <authorList>
            <person name="Terashima M."/>
        </authorList>
    </citation>
    <scope>NUCLEOTIDE SEQUENCE [LARGE SCALE GENOMIC DNA]</scope>
    <source>
        <strain evidence="17">NBRC 111535</strain>
    </source>
</reference>
<keyword evidence="17" id="KW-1185">Reference proteome</keyword>
<proteinExistence type="inferred from homology"/>
<dbReference type="AlphaFoldDB" id="A0A2Z3GQE6"/>
<feature type="region of interest" description="Disordered" evidence="12">
    <location>
        <begin position="124"/>
        <end position="144"/>
    </location>
</feature>
<dbReference type="InterPro" id="IPR039426">
    <property type="entry name" value="TonB-dep_rcpt-like"/>
</dbReference>